<dbReference type="Pfam" id="PF01590">
    <property type="entry name" value="GAF"/>
    <property type="match status" value="1"/>
</dbReference>
<evidence type="ECO:0000259" key="4">
    <source>
        <dbReference type="SMART" id="SM00065"/>
    </source>
</evidence>
<dbReference type="Proteomes" id="UP000593591">
    <property type="component" value="Chromosome"/>
</dbReference>
<keyword evidence="3" id="KW-1133">Transmembrane helix</keyword>
<sequence>MAATAIVAALLFVMLIIIKKRKTARVSFILFLSDLTVLIGSLYAAYKINQRGNTDAVFIFTAVIAAASFLLIPYALMLCTFEPKKFEKLVPVFVNKAALKAQQAKEAAENAIEEKKRAELSAGDETILNISRAFMNQAASSFNDENGMNLLLDYINKTVREETKADGGAILMVDDFEDVIAVKSFDGDFPPPYKLPNDMPHKPIRVATNFKFASFPLRDNLFGEIASSGKAELITKPELDDRIFQNGPEEFLECGSYIIAPMKVEDSVVGLVALSRNHSSPRFTEDDFKKATKLSDFAATAVKNVISVKEIIEQNGITKETDLASHIQNTLRPAKIPPLPGIQVGTIFEQNEGVCGDYYDVIPSRKDRISFVLGDIAGKGINSVIIMTMIRAMTRLVVNTKQTAGTILTWVNKGIASESFSTDHFGSCALINYDPVSHKAEYSTCGTTPVYYFDSTAKTFSCISHTSEPIGVEKASEYKEYVQEIKKGDILVSFSDGIIESLNGQGQQYSVESLLNVIKKNCGSSGKDIANLVKADIQNFCGETEQHDDQTLLVIKF</sequence>
<feature type="domain" description="PPM-type phosphatase" evidence="5">
    <location>
        <begin position="339"/>
        <end position="557"/>
    </location>
</feature>
<evidence type="ECO:0000256" key="1">
    <source>
        <dbReference type="ARBA" id="ARBA00022801"/>
    </source>
</evidence>
<dbReference type="PANTHER" id="PTHR43156:SF2">
    <property type="entry name" value="STAGE II SPORULATION PROTEIN E"/>
    <property type="match status" value="1"/>
</dbReference>
<evidence type="ECO:0000256" key="3">
    <source>
        <dbReference type="SAM" id="Phobius"/>
    </source>
</evidence>
<feature type="domain" description="GAF" evidence="4">
    <location>
        <begin position="147"/>
        <end position="312"/>
    </location>
</feature>
<accession>A0A7M1XPS4</accession>
<feature type="coiled-coil region" evidence="2">
    <location>
        <begin position="94"/>
        <end position="121"/>
    </location>
</feature>
<evidence type="ECO:0000256" key="2">
    <source>
        <dbReference type="SAM" id="Coils"/>
    </source>
</evidence>
<evidence type="ECO:0000259" key="5">
    <source>
        <dbReference type="SMART" id="SM00331"/>
    </source>
</evidence>
<dbReference type="SMART" id="SM00331">
    <property type="entry name" value="PP2C_SIG"/>
    <property type="match status" value="1"/>
</dbReference>
<dbReference type="AlphaFoldDB" id="A0A7M1XPS4"/>
<gene>
    <name evidence="6" type="ORF">DYE49_06775</name>
</gene>
<protein>
    <submittedName>
        <fullName evidence="6">GAF domain-containing protein</fullName>
    </submittedName>
</protein>
<dbReference type="Gene3D" id="3.60.40.10">
    <property type="entry name" value="PPM-type phosphatase domain"/>
    <property type="match status" value="1"/>
</dbReference>
<dbReference type="InterPro" id="IPR052016">
    <property type="entry name" value="Bact_Sigma-Reg"/>
</dbReference>
<keyword evidence="2" id="KW-0175">Coiled coil</keyword>
<feature type="transmembrane region" description="Helical" evidence="3">
    <location>
        <begin position="57"/>
        <end position="76"/>
    </location>
</feature>
<dbReference type="PANTHER" id="PTHR43156">
    <property type="entry name" value="STAGE II SPORULATION PROTEIN E-RELATED"/>
    <property type="match status" value="1"/>
</dbReference>
<dbReference type="Pfam" id="PF07228">
    <property type="entry name" value="SpoIIE"/>
    <property type="match status" value="1"/>
</dbReference>
<evidence type="ECO:0000313" key="7">
    <source>
        <dbReference type="Proteomes" id="UP000593591"/>
    </source>
</evidence>
<evidence type="ECO:0000313" key="6">
    <source>
        <dbReference type="EMBL" id="QOS40172.1"/>
    </source>
</evidence>
<keyword evidence="1" id="KW-0378">Hydrolase</keyword>
<dbReference type="InterPro" id="IPR029016">
    <property type="entry name" value="GAF-like_dom_sf"/>
</dbReference>
<dbReference type="EMBL" id="CP031517">
    <property type="protein sequence ID" value="QOS40172.1"/>
    <property type="molecule type" value="Genomic_DNA"/>
</dbReference>
<dbReference type="KEGG" id="trc:DYE49_06775"/>
<name>A0A7M1XPS4_9SPIR</name>
<dbReference type="SMART" id="SM00065">
    <property type="entry name" value="GAF"/>
    <property type="match status" value="1"/>
</dbReference>
<keyword evidence="3" id="KW-0472">Membrane</keyword>
<feature type="transmembrane region" description="Helical" evidence="3">
    <location>
        <begin position="28"/>
        <end position="45"/>
    </location>
</feature>
<dbReference type="Gene3D" id="3.30.450.40">
    <property type="match status" value="1"/>
</dbReference>
<dbReference type="InterPro" id="IPR036457">
    <property type="entry name" value="PPM-type-like_dom_sf"/>
</dbReference>
<dbReference type="InterPro" id="IPR003018">
    <property type="entry name" value="GAF"/>
</dbReference>
<reference evidence="6 7" key="1">
    <citation type="submission" date="2018-08" db="EMBL/GenBank/DDBJ databases">
        <title>The first complete genome of Treponema rectale (CHPAT), a commensal spirochete of the bovine rectum.</title>
        <authorList>
            <person name="Staton G.J."/>
            <person name="Clegg S.R."/>
            <person name="Carter S.D."/>
            <person name="Radford A.D."/>
            <person name="Darby A."/>
            <person name="Hall N."/>
            <person name="Birtles R.J."/>
            <person name="Evans N.J."/>
        </authorList>
    </citation>
    <scope>NUCLEOTIDE SEQUENCE [LARGE SCALE GENOMIC DNA]</scope>
    <source>
        <strain evidence="6 7">CHPA</strain>
    </source>
</reference>
<dbReference type="SUPFAM" id="SSF55781">
    <property type="entry name" value="GAF domain-like"/>
    <property type="match status" value="1"/>
</dbReference>
<proteinExistence type="predicted"/>
<dbReference type="GO" id="GO:0016791">
    <property type="term" value="F:phosphatase activity"/>
    <property type="evidence" value="ECO:0007669"/>
    <property type="project" value="TreeGrafter"/>
</dbReference>
<dbReference type="InterPro" id="IPR001932">
    <property type="entry name" value="PPM-type_phosphatase-like_dom"/>
</dbReference>
<organism evidence="6 7">
    <name type="scientific">Treponema rectale</name>
    <dbReference type="NCBI Taxonomy" id="744512"/>
    <lineage>
        <taxon>Bacteria</taxon>
        <taxon>Pseudomonadati</taxon>
        <taxon>Spirochaetota</taxon>
        <taxon>Spirochaetia</taxon>
        <taxon>Spirochaetales</taxon>
        <taxon>Treponemataceae</taxon>
        <taxon>Treponema</taxon>
    </lineage>
</organism>
<keyword evidence="3" id="KW-0812">Transmembrane</keyword>